<evidence type="ECO:0000313" key="2">
    <source>
        <dbReference type="Proteomes" id="UP000322726"/>
    </source>
</evidence>
<gene>
    <name evidence="1" type="ORF">APAC_1844</name>
</gene>
<dbReference type="EMBL" id="CP035928">
    <property type="protein sequence ID" value="QEP34923.1"/>
    <property type="molecule type" value="Genomic_DNA"/>
</dbReference>
<dbReference type="Proteomes" id="UP000322726">
    <property type="component" value="Chromosome"/>
</dbReference>
<keyword evidence="2" id="KW-1185">Reference proteome</keyword>
<reference evidence="1" key="1">
    <citation type="submission" date="2019-09" db="EMBL/GenBank/DDBJ databases">
        <title>Complete genome sequencing of four Arcobacter species reveals a diverse suite of mobile elements.</title>
        <authorList>
            <person name="Miller W.G."/>
            <person name="Yee E."/>
            <person name="Bono J.L."/>
        </authorList>
    </citation>
    <scope>NUCLEOTIDE SEQUENCE [LARGE SCALE GENOMIC DNA]</scope>
    <source>
        <strain evidence="1">LMG 26638</strain>
    </source>
</reference>
<reference evidence="1" key="2">
    <citation type="submission" date="2019-09" db="EMBL/GenBank/DDBJ databases">
        <title>Taxonomic note: a critical rebuttal of the proposed division of the genus Arcobacter into six genera, emended descriptions of Arcobacter anaerophilus and the genus Arcobacter, and an assessment of genus-level boundaries for Epsilonproteobacteria using in silico genomic comparator tools.</title>
        <authorList>
            <person name="On S.L.W."/>
            <person name="Miller W.G."/>
            <person name="Biggs P."/>
            <person name="Cornelius A."/>
            <person name="Vandamme P."/>
        </authorList>
    </citation>
    <scope>NUCLEOTIDE SEQUENCE [LARGE SCALE GENOMIC DNA]</scope>
    <source>
        <strain evidence="1">LMG 26638</strain>
    </source>
</reference>
<protein>
    <submittedName>
        <fullName evidence="1">Uncharacterized protein</fullName>
    </submittedName>
</protein>
<dbReference type="RefSeq" id="WP_130233836.1">
    <property type="nucleotide sequence ID" value="NZ_BMEF01000020.1"/>
</dbReference>
<dbReference type="OrthoDB" id="5366022at2"/>
<dbReference type="KEGG" id="apai:APAC_1844"/>
<evidence type="ECO:0000313" key="1">
    <source>
        <dbReference type="EMBL" id="QEP34923.1"/>
    </source>
</evidence>
<accession>A0A5C2H7Y5</accession>
<dbReference type="AlphaFoldDB" id="A0A5C2H7Y5"/>
<proteinExistence type="predicted"/>
<sequence length="190" mass="21924">MKFIVSFIFSITLLFSQENNVVKTSELELFLFKIGFESLLKDVEVTKDKSTLNEIELSKLNEKVELIMNEIYKDKRVLNNSLKESATNTNNSLEIEFLKQEIDNLKKEISGLKTQKKQIVQVKEVNVAAVEKVVVNNPEVFLRSKAHPQSEIVGKVYKNDELNIEFCDRFGWCKIKDKEAFIAKFTLKGI</sequence>
<name>A0A5C2H7Y5_9BACT</name>
<organism evidence="1 2">
    <name type="scientific">Malaciobacter pacificus</name>
    <dbReference type="NCBI Taxonomy" id="1080223"/>
    <lineage>
        <taxon>Bacteria</taxon>
        <taxon>Pseudomonadati</taxon>
        <taxon>Campylobacterota</taxon>
        <taxon>Epsilonproteobacteria</taxon>
        <taxon>Campylobacterales</taxon>
        <taxon>Arcobacteraceae</taxon>
        <taxon>Malaciobacter</taxon>
    </lineage>
</organism>